<reference evidence="9" key="1">
    <citation type="submission" date="2016-03" db="EMBL/GenBank/DDBJ databases">
        <authorList>
            <person name="Devillers Hugo."/>
        </authorList>
    </citation>
    <scope>NUCLEOTIDE SEQUENCE [LARGE SCALE GENOMIC DNA]</scope>
</reference>
<feature type="transmembrane region" description="Helical" evidence="6">
    <location>
        <begin position="447"/>
        <end position="468"/>
    </location>
</feature>
<evidence type="ECO:0000313" key="9">
    <source>
        <dbReference type="Proteomes" id="UP000189911"/>
    </source>
</evidence>
<name>A0A1G4KLK4_9SACH</name>
<dbReference type="InterPro" id="IPR020846">
    <property type="entry name" value="MFS_dom"/>
</dbReference>
<dbReference type="PROSITE" id="PS50850">
    <property type="entry name" value="MFS"/>
    <property type="match status" value="1"/>
</dbReference>
<evidence type="ECO:0000313" key="8">
    <source>
        <dbReference type="EMBL" id="SCV05446.1"/>
    </source>
</evidence>
<feature type="transmembrane region" description="Helical" evidence="6">
    <location>
        <begin position="293"/>
        <end position="314"/>
    </location>
</feature>
<feature type="transmembrane region" description="Helical" evidence="6">
    <location>
        <begin position="474"/>
        <end position="503"/>
    </location>
</feature>
<evidence type="ECO:0000256" key="2">
    <source>
        <dbReference type="ARBA" id="ARBA00022692"/>
    </source>
</evidence>
<feature type="transmembrane region" description="Helical" evidence="6">
    <location>
        <begin position="226"/>
        <end position="247"/>
    </location>
</feature>
<comment type="subcellular location">
    <subcellularLocation>
        <location evidence="1">Membrane</location>
        <topology evidence="1">Multi-pass membrane protein</topology>
    </subcellularLocation>
</comment>
<feature type="domain" description="Major facilitator superfamily (MFS) profile" evidence="7">
    <location>
        <begin position="137"/>
        <end position="571"/>
    </location>
</feature>
<dbReference type="CDD" id="cd17323">
    <property type="entry name" value="MFS_Tpo1_MDR_like"/>
    <property type="match status" value="1"/>
</dbReference>
<feature type="transmembrane region" description="Helical" evidence="6">
    <location>
        <begin position="515"/>
        <end position="533"/>
    </location>
</feature>
<dbReference type="GO" id="GO:1990961">
    <property type="term" value="P:xenobiotic detoxification by transmembrane export across the plasma membrane"/>
    <property type="evidence" value="ECO:0007669"/>
    <property type="project" value="TreeGrafter"/>
</dbReference>
<dbReference type="InterPro" id="IPR036259">
    <property type="entry name" value="MFS_trans_sf"/>
</dbReference>
<dbReference type="Pfam" id="PF07690">
    <property type="entry name" value="MFS_1"/>
    <property type="match status" value="1"/>
</dbReference>
<feature type="region of interest" description="Disordered" evidence="5">
    <location>
        <begin position="81"/>
        <end position="107"/>
    </location>
</feature>
<dbReference type="PANTHER" id="PTHR23502">
    <property type="entry name" value="MAJOR FACILITATOR SUPERFAMILY"/>
    <property type="match status" value="1"/>
</dbReference>
<sequence>MYTDTYRNTFVVDALERLRLVKVAHNYSPQPSQQESDKLPSDSQKSQLDLENGELPFDSQKSQLDLENGELPFDSQKSQLDLEKAGSDRASQELARQDVSVSAAASSEAPDPFLVDWNGPNDPEHPLNWSKGKKGFVVLQIMILTCVTYMGASIYTPGQEYIQQEFGVGHVVGTLNLSMYVLGYGLGPMIFSPLSEVASVGRQNIYMITLFFFMIFQVGAATVHNIGGLIVIRFISGVLCSPPLATGAGSMGDFIQPQLVPIFIGLWAVGAVAAPVMAPLLGAAMTVAEDWRFIFWLLMWLAAATFILLALFFPETQHNNILHRRAARIRAETGDSRYYTKQQRIDAEIHIKDFVVDILYRPFAIIIQEPIVLAFDAYIALCYGAFYLFFEAFPIVFVGIYNFTLVEVGLAYLGFCVGCVIAYIVLLIFLAKVIAPKFQNNTFVPESFLLLAMGVCWSLPLSLFLFGWGAGTHWIVPIIAQIFFVLCVFNLFQATFAYLAICYPRYMASVFAGNGFMRAVFACAFPLFGQAMYNNLGSEKYPVGWGSSLIGFFCIALAAIPFVFYKYGPQLRGKSSYAN</sequence>
<dbReference type="PANTHER" id="PTHR23502:SF23">
    <property type="entry name" value="FLUCONAZOLE RESISTANCE PROTEIN 1"/>
    <property type="match status" value="1"/>
</dbReference>
<keyword evidence="9" id="KW-1185">Reference proteome</keyword>
<evidence type="ECO:0000256" key="1">
    <source>
        <dbReference type="ARBA" id="ARBA00004141"/>
    </source>
</evidence>
<organism evidence="8 9">
    <name type="scientific">Lachancea nothofagi CBS 11611</name>
    <dbReference type="NCBI Taxonomy" id="1266666"/>
    <lineage>
        <taxon>Eukaryota</taxon>
        <taxon>Fungi</taxon>
        <taxon>Dikarya</taxon>
        <taxon>Ascomycota</taxon>
        <taxon>Saccharomycotina</taxon>
        <taxon>Saccharomycetes</taxon>
        <taxon>Saccharomycetales</taxon>
        <taxon>Saccharomycetaceae</taxon>
        <taxon>Lachancea</taxon>
    </lineage>
</organism>
<dbReference type="Proteomes" id="UP000189911">
    <property type="component" value="Chromosome H"/>
</dbReference>
<dbReference type="EMBL" id="LT598447">
    <property type="protein sequence ID" value="SCV05446.1"/>
    <property type="molecule type" value="Genomic_DNA"/>
</dbReference>
<dbReference type="AlphaFoldDB" id="A0A1G4KLK4"/>
<evidence type="ECO:0000259" key="7">
    <source>
        <dbReference type="PROSITE" id="PS50850"/>
    </source>
</evidence>
<dbReference type="SUPFAM" id="SSF103473">
    <property type="entry name" value="MFS general substrate transporter"/>
    <property type="match status" value="1"/>
</dbReference>
<dbReference type="FunFam" id="1.20.1250.20:FF:000011">
    <property type="entry name" value="MFS multidrug transporter, putative"/>
    <property type="match status" value="1"/>
</dbReference>
<evidence type="ECO:0000256" key="6">
    <source>
        <dbReference type="SAM" id="Phobius"/>
    </source>
</evidence>
<feature type="transmembrane region" description="Helical" evidence="6">
    <location>
        <begin position="136"/>
        <end position="155"/>
    </location>
</feature>
<dbReference type="InterPro" id="IPR011701">
    <property type="entry name" value="MFS"/>
</dbReference>
<keyword evidence="3 6" id="KW-1133">Transmembrane helix</keyword>
<dbReference type="GO" id="GO:0005886">
    <property type="term" value="C:plasma membrane"/>
    <property type="evidence" value="ECO:0007669"/>
    <property type="project" value="UniProtKB-ARBA"/>
</dbReference>
<proteinExistence type="predicted"/>
<feature type="transmembrane region" description="Helical" evidence="6">
    <location>
        <begin position="410"/>
        <end position="435"/>
    </location>
</feature>
<evidence type="ECO:0000256" key="3">
    <source>
        <dbReference type="ARBA" id="ARBA00022989"/>
    </source>
</evidence>
<feature type="transmembrane region" description="Helical" evidence="6">
    <location>
        <begin position="259"/>
        <end position="281"/>
    </location>
</feature>
<feature type="transmembrane region" description="Helical" evidence="6">
    <location>
        <begin position="167"/>
        <end position="191"/>
    </location>
</feature>
<feature type="compositionally biased region" description="Basic and acidic residues" evidence="5">
    <location>
        <begin position="81"/>
        <end position="91"/>
    </location>
</feature>
<protein>
    <submittedName>
        <fullName evidence="8">LANO_0H07668g1_1</fullName>
    </submittedName>
</protein>
<evidence type="ECO:0000256" key="5">
    <source>
        <dbReference type="SAM" id="MobiDB-lite"/>
    </source>
</evidence>
<keyword evidence="4 6" id="KW-0472">Membrane</keyword>
<accession>A0A1G4KLK4</accession>
<feature type="transmembrane region" description="Helical" evidence="6">
    <location>
        <begin position="371"/>
        <end position="390"/>
    </location>
</feature>
<feature type="transmembrane region" description="Helical" evidence="6">
    <location>
        <begin position="203"/>
        <end position="220"/>
    </location>
</feature>
<dbReference type="Gene3D" id="1.20.1250.20">
    <property type="entry name" value="MFS general substrate transporter like domains"/>
    <property type="match status" value="1"/>
</dbReference>
<dbReference type="GO" id="GO:0015244">
    <property type="term" value="F:fluconazole transmembrane transporter activity"/>
    <property type="evidence" value="ECO:0007669"/>
    <property type="project" value="TreeGrafter"/>
</dbReference>
<dbReference type="OrthoDB" id="3357846at2759"/>
<gene>
    <name evidence="8" type="ORF">LANO_0H07668G</name>
</gene>
<keyword evidence="2 6" id="KW-0812">Transmembrane</keyword>
<feature type="region of interest" description="Disordered" evidence="5">
    <location>
        <begin position="27"/>
        <end position="60"/>
    </location>
</feature>
<feature type="transmembrane region" description="Helical" evidence="6">
    <location>
        <begin position="545"/>
        <end position="565"/>
    </location>
</feature>
<evidence type="ECO:0000256" key="4">
    <source>
        <dbReference type="ARBA" id="ARBA00023136"/>
    </source>
</evidence>